<sequence length="200" mass="21489">MTTESPINSTSQPQTTSGTRVRNFLIAIVAIALSVALILGLKTQTTSVSLADLDKASTPLEMATSNGKPSIVEFYANWCTVCQKMAPDVAQLKQQYGDKVNFVMLNVDNNKWLPEMLKYRVDGIPHFVFLGADGETIAQSIGDQPRTVMASNLEALVTGSSLPYGQTSGEVSQFRAPVAPVNNQDDPRSHGSQVINSGSL</sequence>
<evidence type="ECO:0000256" key="1">
    <source>
        <dbReference type="SAM" id="MobiDB-lite"/>
    </source>
</evidence>
<feature type="region of interest" description="Disordered" evidence="1">
    <location>
        <begin position="179"/>
        <end position="200"/>
    </location>
</feature>
<dbReference type="KEGG" id="aee:IM676_01640"/>
<dbReference type="CDD" id="cd02950">
    <property type="entry name" value="TxlA"/>
    <property type="match status" value="1"/>
</dbReference>
<evidence type="ECO:0000313" key="5">
    <source>
        <dbReference type="Proteomes" id="UP000593846"/>
    </source>
</evidence>
<dbReference type="PANTHER" id="PTHR47353">
    <property type="entry name" value="THIOREDOXIN-LIKE PROTEIN HCF164, CHLOROPLASTIC"/>
    <property type="match status" value="1"/>
</dbReference>
<evidence type="ECO:0000256" key="2">
    <source>
        <dbReference type="SAM" id="Phobius"/>
    </source>
</evidence>
<feature type="compositionally biased region" description="Polar residues" evidence="1">
    <location>
        <begin position="190"/>
        <end position="200"/>
    </location>
</feature>
<keyword evidence="2" id="KW-0472">Membrane</keyword>
<dbReference type="AlphaFoldDB" id="A0A7S6TZK1"/>
<dbReference type="PANTHER" id="PTHR47353:SF1">
    <property type="entry name" value="THIOREDOXIN-LIKE PROTEIN HCF164, CHLOROPLASTIC"/>
    <property type="match status" value="1"/>
</dbReference>
<evidence type="ECO:0000313" key="4">
    <source>
        <dbReference type="EMBL" id="QOV23085.1"/>
    </source>
</evidence>
<dbReference type="Gene3D" id="3.40.30.10">
    <property type="entry name" value="Glutaredoxin"/>
    <property type="match status" value="1"/>
</dbReference>
<dbReference type="RefSeq" id="WP_200988689.1">
    <property type="nucleotide sequence ID" value="NZ_CP063311.1"/>
</dbReference>
<protein>
    <submittedName>
        <fullName evidence="4">Redoxin family protein</fullName>
    </submittedName>
</protein>
<keyword evidence="5" id="KW-1185">Reference proteome</keyword>
<gene>
    <name evidence="4" type="ORF">IM676_01640</name>
</gene>
<proteinExistence type="predicted"/>
<dbReference type="FunFam" id="3.40.30.10:FF:000423">
    <property type="entry name" value="Thiol:disulfide interchange protein"/>
    <property type="match status" value="1"/>
</dbReference>
<dbReference type="InterPro" id="IPR013766">
    <property type="entry name" value="Thioredoxin_domain"/>
</dbReference>
<keyword evidence="2" id="KW-1133">Transmembrane helix</keyword>
<reference evidence="5" key="1">
    <citation type="submission" date="2020-10" db="EMBL/GenBank/DDBJ databases">
        <title>Genome-based taxonomic classification of the species Anabaenopsis elenkinii.</title>
        <authorList>
            <person name="Delbaje E."/>
            <person name="Andreote A.P.D."/>
            <person name="Pellegrinetti T.A."/>
            <person name="Cruz R.B."/>
            <person name="Branco L.H.Z."/>
            <person name="Fiore M.F."/>
        </authorList>
    </citation>
    <scope>NUCLEOTIDE SEQUENCE [LARGE SCALE GENOMIC DNA]</scope>
    <source>
        <strain evidence="5">CCIBt3563</strain>
    </source>
</reference>
<feature type="transmembrane region" description="Helical" evidence="2">
    <location>
        <begin position="21"/>
        <end position="41"/>
    </location>
</feature>
<accession>A0A7S6TZK1</accession>
<dbReference type="InterPro" id="IPR036249">
    <property type="entry name" value="Thioredoxin-like_sf"/>
</dbReference>
<evidence type="ECO:0000259" key="3">
    <source>
        <dbReference type="PROSITE" id="PS51352"/>
    </source>
</evidence>
<dbReference type="EMBL" id="CP063311">
    <property type="protein sequence ID" value="QOV23085.1"/>
    <property type="molecule type" value="Genomic_DNA"/>
</dbReference>
<keyword evidence="2" id="KW-0812">Transmembrane</keyword>
<dbReference type="Proteomes" id="UP000593846">
    <property type="component" value="Chromosome"/>
</dbReference>
<feature type="domain" description="Thioredoxin" evidence="3">
    <location>
        <begin position="30"/>
        <end position="158"/>
    </location>
</feature>
<name>A0A7S6TZK1_9CYAN</name>
<dbReference type="Pfam" id="PF00085">
    <property type="entry name" value="Thioredoxin"/>
    <property type="match status" value="1"/>
</dbReference>
<dbReference type="GO" id="GO:0016671">
    <property type="term" value="F:oxidoreductase activity, acting on a sulfur group of donors, disulfide as acceptor"/>
    <property type="evidence" value="ECO:0007669"/>
    <property type="project" value="TreeGrafter"/>
</dbReference>
<dbReference type="SUPFAM" id="SSF52833">
    <property type="entry name" value="Thioredoxin-like"/>
    <property type="match status" value="1"/>
</dbReference>
<dbReference type="PROSITE" id="PS51352">
    <property type="entry name" value="THIOREDOXIN_2"/>
    <property type="match status" value="1"/>
</dbReference>
<organism evidence="4 5">
    <name type="scientific">Anabaenopsis elenkinii CCIBt3563</name>
    <dbReference type="NCBI Taxonomy" id="2779889"/>
    <lineage>
        <taxon>Bacteria</taxon>
        <taxon>Bacillati</taxon>
        <taxon>Cyanobacteriota</taxon>
        <taxon>Cyanophyceae</taxon>
        <taxon>Nostocales</taxon>
        <taxon>Nodulariaceae</taxon>
        <taxon>Anabaenopsis</taxon>
    </lineage>
</organism>
<dbReference type="InterPro" id="IPR044241">
    <property type="entry name" value="TxlA/HCF164"/>
</dbReference>